<dbReference type="SUPFAM" id="SSF54106">
    <property type="entry name" value="LysM domain"/>
    <property type="match status" value="3"/>
</dbReference>
<dbReference type="InterPro" id="IPR016047">
    <property type="entry name" value="M23ase_b-sheet_dom"/>
</dbReference>
<evidence type="ECO:0000313" key="3">
    <source>
        <dbReference type="EMBL" id="MBR0562627.1"/>
    </source>
</evidence>
<dbReference type="Gene3D" id="1.10.530.10">
    <property type="match status" value="1"/>
</dbReference>
<feature type="region of interest" description="Disordered" evidence="1">
    <location>
        <begin position="362"/>
        <end position="400"/>
    </location>
</feature>
<gene>
    <name evidence="4" type="ORF">KB893_016695</name>
    <name evidence="3" type="ORF">KB893_08870</name>
</gene>
<keyword evidence="5" id="KW-1185">Reference proteome</keyword>
<dbReference type="PROSITE" id="PS51782">
    <property type="entry name" value="LYSM"/>
    <property type="match status" value="3"/>
</dbReference>
<reference evidence="4 5" key="1">
    <citation type="journal article" date="2021" name="Microbiol. Resour. Announc.">
        <title>Draft Genome Sequence of Coralloluteibacterium stylophorae LMG 29479T.</title>
        <authorList>
            <person name="Karlyshev A.V."/>
            <person name="Kudryashova E.B."/>
            <person name="Ariskina E.V."/>
            <person name="Conroy A.P."/>
            <person name="Abidueva E.Y."/>
        </authorList>
    </citation>
    <scope>NUCLEOTIDE SEQUENCE [LARGE SCALE GENOMIC DNA]</scope>
    <source>
        <strain evidence="4 5">LMG 29479</strain>
    </source>
</reference>
<dbReference type="InterPro" id="IPR052196">
    <property type="entry name" value="Bact_Kbp"/>
</dbReference>
<comment type="caution">
    <text evidence="3">The sequence shown here is derived from an EMBL/GenBank/DDBJ whole genome shotgun (WGS) entry which is preliminary data.</text>
</comment>
<feature type="domain" description="LysM" evidence="2">
    <location>
        <begin position="218"/>
        <end position="263"/>
    </location>
</feature>
<dbReference type="InterPro" id="IPR011055">
    <property type="entry name" value="Dup_hybrid_motif"/>
</dbReference>
<name>A0A8J8AXQ9_9GAMM</name>
<feature type="domain" description="LysM" evidence="2">
    <location>
        <begin position="273"/>
        <end position="318"/>
    </location>
</feature>
<dbReference type="InterPro" id="IPR008258">
    <property type="entry name" value="Transglycosylase_SLT_dom_1"/>
</dbReference>
<dbReference type="Pfam" id="PF01476">
    <property type="entry name" value="LysM"/>
    <property type="match status" value="3"/>
</dbReference>
<evidence type="ECO:0000256" key="1">
    <source>
        <dbReference type="SAM" id="MobiDB-lite"/>
    </source>
</evidence>
<dbReference type="InterPro" id="IPR018392">
    <property type="entry name" value="LysM"/>
</dbReference>
<evidence type="ECO:0000313" key="4">
    <source>
        <dbReference type="EMBL" id="MBS7458782.1"/>
    </source>
</evidence>
<dbReference type="EMBL" id="JAGQFT010000064">
    <property type="protein sequence ID" value="MBR0562627.1"/>
    <property type="molecule type" value="Genomic_DNA"/>
</dbReference>
<organism evidence="3">
    <name type="scientific">Coralloluteibacterium stylophorae</name>
    <dbReference type="NCBI Taxonomy" id="1776034"/>
    <lineage>
        <taxon>Bacteria</taxon>
        <taxon>Pseudomonadati</taxon>
        <taxon>Pseudomonadota</taxon>
        <taxon>Gammaproteobacteria</taxon>
        <taxon>Lysobacterales</taxon>
        <taxon>Lysobacteraceae</taxon>
        <taxon>Coralloluteibacterium</taxon>
    </lineage>
</organism>
<evidence type="ECO:0000313" key="5">
    <source>
        <dbReference type="Proteomes" id="UP000675747"/>
    </source>
</evidence>
<protein>
    <submittedName>
        <fullName evidence="3">LysM peptidoglycan-binding domain-containing protein</fullName>
    </submittedName>
</protein>
<reference evidence="3" key="2">
    <citation type="submission" date="2021-04" db="EMBL/GenBank/DDBJ databases">
        <authorList>
            <person name="Karlyshev A.V."/>
        </authorList>
    </citation>
    <scope>NUCLEOTIDE SEQUENCE</scope>
    <source>
        <strain evidence="3">LMG 29479</strain>
    </source>
</reference>
<dbReference type="CDD" id="cd12797">
    <property type="entry name" value="M23_peptidase"/>
    <property type="match status" value="1"/>
</dbReference>
<dbReference type="RefSeq" id="WP_211926567.1">
    <property type="nucleotide sequence ID" value="NZ_JAGQFT020000014.1"/>
</dbReference>
<dbReference type="SMART" id="SM00257">
    <property type="entry name" value="LysM"/>
    <property type="match status" value="3"/>
</dbReference>
<dbReference type="Gene3D" id="2.70.70.10">
    <property type="entry name" value="Glucose Permease (Domain IIA)"/>
    <property type="match status" value="1"/>
</dbReference>
<dbReference type="CDD" id="cd00118">
    <property type="entry name" value="LysM"/>
    <property type="match status" value="3"/>
</dbReference>
<proteinExistence type="predicted"/>
<dbReference type="EMBL" id="JAGQFT020000014">
    <property type="protein sequence ID" value="MBS7458782.1"/>
    <property type="molecule type" value="Genomic_DNA"/>
</dbReference>
<accession>A0A8J8AXQ9</accession>
<dbReference type="AlphaFoldDB" id="A0A8J8AXQ9"/>
<dbReference type="SUPFAM" id="SSF53955">
    <property type="entry name" value="Lysozyme-like"/>
    <property type="match status" value="1"/>
</dbReference>
<dbReference type="InterPro" id="IPR023346">
    <property type="entry name" value="Lysozyme-like_dom_sf"/>
</dbReference>
<dbReference type="Pfam" id="PF01551">
    <property type="entry name" value="Peptidase_M23"/>
    <property type="match status" value="1"/>
</dbReference>
<dbReference type="PANTHER" id="PTHR34700">
    <property type="entry name" value="POTASSIUM BINDING PROTEIN KBP"/>
    <property type="match status" value="1"/>
</dbReference>
<sequence>MSVSSLGAATGPNASPAPVFDYGRIDGVAGNPNVTPEFIAEVEAMAARLGTRPEYLMAVMSFESGGSFDPGVKNAAGSGATGLIQFMPATAQGLGTSIAALERMSPLEQLAWVEKYFEQRADPGDLGTLEGVYTSVLYGSPRPDPSSVLFDTGDGKAYTQNAGLDHNRDGRITAGEATASVRGRVDGDLAGGAPAPAPTPSPGPVPGPAPEPAPAPGGSVVVRPGDTLSGIAAANGVGLDALLAANPQIGDADFIHPGQQIQLPGGDPAPAQGSVTVRADDTLSGIAAAHGVPLGALLAANPQLRNPDLIYPGQQIRLSAAGTAAADSVTVRAGDTLSGIASANGVSLGALLAANPQIRDPDLIHPGQQVHLPGGAAPGAAPSPAPASPAGDAPRYAPYTVYSTGESPAIRLDGPQQMQPHHDYTTRNRDGQLLEVRDLVLDGNGTPQTAQAIPSPIDGRVIHAGPMGDAGNAVIVQGGDGQLVYLFHMSSIDVREGQQVGYGQALGNQGSTGHSTGPHVHIEAAGPTIDRWVNDLLDGRFDGVRG</sequence>
<dbReference type="SUPFAM" id="SSF51261">
    <property type="entry name" value="Duplicated hybrid motif"/>
    <property type="match status" value="1"/>
</dbReference>
<evidence type="ECO:0000259" key="2">
    <source>
        <dbReference type="PROSITE" id="PS51782"/>
    </source>
</evidence>
<dbReference type="Proteomes" id="UP000675747">
    <property type="component" value="Unassembled WGS sequence"/>
</dbReference>
<dbReference type="PANTHER" id="PTHR34700:SF4">
    <property type="entry name" value="PHAGE-LIKE ELEMENT PBSX PROTEIN XKDP"/>
    <property type="match status" value="1"/>
</dbReference>
<dbReference type="Gene3D" id="3.10.350.10">
    <property type="entry name" value="LysM domain"/>
    <property type="match status" value="3"/>
</dbReference>
<feature type="domain" description="LysM" evidence="2">
    <location>
        <begin position="327"/>
        <end position="372"/>
    </location>
</feature>
<feature type="region of interest" description="Disordered" evidence="1">
    <location>
        <begin position="177"/>
        <end position="221"/>
    </location>
</feature>
<dbReference type="Pfam" id="PF01464">
    <property type="entry name" value="SLT"/>
    <property type="match status" value="1"/>
</dbReference>
<dbReference type="InterPro" id="IPR036779">
    <property type="entry name" value="LysM_dom_sf"/>
</dbReference>
<feature type="compositionally biased region" description="Pro residues" evidence="1">
    <location>
        <begin position="195"/>
        <end position="215"/>
    </location>
</feature>